<accession>G4RDH6</accession>
<keyword evidence="3" id="KW-0378">Hydrolase</keyword>
<dbReference type="AlphaFoldDB" id="G4RDH6"/>
<feature type="domain" description="CAAX prenyl protease 2/Lysostaphin resistance protein A-like" evidence="2">
    <location>
        <begin position="127"/>
        <end position="223"/>
    </location>
</feature>
<dbReference type="GO" id="GO:0080120">
    <property type="term" value="P:CAAX-box protein maturation"/>
    <property type="evidence" value="ECO:0007669"/>
    <property type="project" value="UniProtKB-ARBA"/>
</dbReference>
<feature type="transmembrane region" description="Helical" evidence="1">
    <location>
        <begin position="120"/>
        <end position="140"/>
    </location>
</feature>
<keyword evidence="4" id="KW-1185">Reference proteome</keyword>
<feature type="transmembrane region" description="Helical" evidence="1">
    <location>
        <begin position="161"/>
        <end position="182"/>
    </location>
</feature>
<dbReference type="STRING" id="1082931.KKY_1765"/>
<dbReference type="PANTHER" id="PTHR39430:SF1">
    <property type="entry name" value="PROTEASE"/>
    <property type="match status" value="1"/>
</dbReference>
<reference evidence="3 4" key="1">
    <citation type="journal article" date="2012" name="J. Bacteriol.">
        <title>Complete genome sequence of Pelagibacterium halotolerans B2T.</title>
        <authorList>
            <person name="Huo Y.Y."/>
            <person name="Cheng H."/>
            <person name="Han X.F."/>
            <person name="Jiang X.W."/>
            <person name="Sun C."/>
            <person name="Zhang X.Q."/>
            <person name="Zhu X.F."/>
            <person name="Liu Y.F."/>
            <person name="Li P.F."/>
            <person name="Ni P.X."/>
            <person name="Wu M."/>
        </authorList>
    </citation>
    <scope>NUCLEOTIDE SEQUENCE [LARGE SCALE GENOMIC DNA]</scope>
    <source>
        <strain evidence="4">DSM 22347 / JCM 15775 / CGMCC 1.7692 / B2</strain>
    </source>
</reference>
<organism evidence="3 4">
    <name type="scientific">Pelagibacterium halotolerans (strain DSM 22347 / JCM 15775 / CGMCC 1.7692 / B2)</name>
    <dbReference type="NCBI Taxonomy" id="1082931"/>
    <lineage>
        <taxon>Bacteria</taxon>
        <taxon>Pseudomonadati</taxon>
        <taxon>Pseudomonadota</taxon>
        <taxon>Alphaproteobacteria</taxon>
        <taxon>Hyphomicrobiales</taxon>
        <taxon>Devosiaceae</taxon>
        <taxon>Pelagibacterium</taxon>
    </lineage>
</organism>
<keyword evidence="3" id="KW-0645">Protease</keyword>
<dbReference type="InterPro" id="IPR003675">
    <property type="entry name" value="Rce1/LyrA-like_dom"/>
</dbReference>
<dbReference type="HOGENOM" id="CLU_071008_0_0_5"/>
<evidence type="ECO:0000259" key="2">
    <source>
        <dbReference type="Pfam" id="PF02517"/>
    </source>
</evidence>
<dbReference type="PATRIC" id="fig|1082931.4.peg.1735"/>
<gene>
    <name evidence="3" type="ordered locus">KKY_1765</name>
</gene>
<dbReference type="Pfam" id="PF02517">
    <property type="entry name" value="Rce1-like"/>
    <property type="match status" value="1"/>
</dbReference>
<feature type="transmembrane region" description="Helical" evidence="1">
    <location>
        <begin position="244"/>
        <end position="265"/>
    </location>
</feature>
<dbReference type="RefSeq" id="WP_014130926.1">
    <property type="nucleotide sequence ID" value="NC_016078.1"/>
</dbReference>
<feature type="transmembrane region" description="Helical" evidence="1">
    <location>
        <begin position="188"/>
        <end position="204"/>
    </location>
</feature>
<dbReference type="eggNOG" id="COG1266">
    <property type="taxonomic scope" value="Bacteria"/>
</dbReference>
<dbReference type="GO" id="GO:0004175">
    <property type="term" value="F:endopeptidase activity"/>
    <property type="evidence" value="ECO:0007669"/>
    <property type="project" value="UniProtKB-ARBA"/>
</dbReference>
<proteinExistence type="predicted"/>
<dbReference type="Proteomes" id="UP000008850">
    <property type="component" value="Chromosome"/>
</dbReference>
<dbReference type="EMBL" id="CP003075">
    <property type="protein sequence ID" value="AEQ51777.1"/>
    <property type="molecule type" value="Genomic_DNA"/>
</dbReference>
<keyword evidence="1" id="KW-0812">Transmembrane</keyword>
<evidence type="ECO:0000313" key="4">
    <source>
        <dbReference type="Proteomes" id="UP000008850"/>
    </source>
</evidence>
<dbReference type="PANTHER" id="PTHR39430">
    <property type="entry name" value="MEMBRANE-ASSOCIATED PROTEASE-RELATED"/>
    <property type="match status" value="1"/>
</dbReference>
<feature type="transmembrane region" description="Helical" evidence="1">
    <location>
        <begin position="48"/>
        <end position="67"/>
    </location>
</feature>
<protein>
    <submittedName>
        <fullName evidence="3">Caax amino protease family protein, putative</fullName>
    </submittedName>
</protein>
<dbReference type="KEGG" id="phl:KKY_1765"/>
<feature type="transmembrane region" description="Helical" evidence="1">
    <location>
        <begin position="88"/>
        <end position="114"/>
    </location>
</feature>
<sequence length="281" mass="30264">MTKFGSIGLRVGVLWLAVVVIWLFLGWLRDVVWGSGYAGYTLAGHMTSAALATLLTASLVMAMQRVFDDSARLKDIGLDLSVTAVRPFLVGVLAWLAPFALGLGLCLIVGWAAVTPSVEWAEILAFLPVLVVLVFLLEALPEELVFRGYIYGQLSSAMSRLWAVVIQAMLFSAWGAALWTIAAGTVPIERIVMFFFMGLVLGMVRVVTGSVWASIGLHVAFQTVAQLLLNETRGHFTIAGADMFQLVALGVVPFSLAVMISGIFYKGPHGWMGRQGKAAVS</sequence>
<keyword evidence="1" id="KW-0472">Membrane</keyword>
<feature type="transmembrane region" description="Helical" evidence="1">
    <location>
        <begin position="7"/>
        <end position="28"/>
    </location>
</feature>
<dbReference type="GO" id="GO:0006508">
    <property type="term" value="P:proteolysis"/>
    <property type="evidence" value="ECO:0007669"/>
    <property type="project" value="UniProtKB-KW"/>
</dbReference>
<evidence type="ECO:0000256" key="1">
    <source>
        <dbReference type="SAM" id="Phobius"/>
    </source>
</evidence>
<evidence type="ECO:0000313" key="3">
    <source>
        <dbReference type="EMBL" id="AEQ51777.1"/>
    </source>
</evidence>
<name>G4RDH6_PELHB</name>
<keyword evidence="1" id="KW-1133">Transmembrane helix</keyword>